<evidence type="ECO:0000313" key="3">
    <source>
        <dbReference type="EMBL" id="MBM9509393.1"/>
    </source>
</evidence>
<protein>
    <recommendedName>
        <fullName evidence="2">Trypsin-co-occurring domain-containing protein</fullName>
    </recommendedName>
</protein>
<feature type="region of interest" description="Disordered" evidence="1">
    <location>
        <begin position="81"/>
        <end position="103"/>
    </location>
</feature>
<organism evidence="3 4">
    <name type="scientific">Actinacidiphila acididurans</name>
    <dbReference type="NCBI Taxonomy" id="2784346"/>
    <lineage>
        <taxon>Bacteria</taxon>
        <taxon>Bacillati</taxon>
        <taxon>Actinomycetota</taxon>
        <taxon>Actinomycetes</taxon>
        <taxon>Kitasatosporales</taxon>
        <taxon>Streptomycetaceae</taxon>
        <taxon>Actinacidiphila</taxon>
    </lineage>
</organism>
<dbReference type="InterPro" id="IPR045608">
    <property type="entry name" value="Trypco2"/>
</dbReference>
<evidence type="ECO:0000259" key="2">
    <source>
        <dbReference type="Pfam" id="PF19631"/>
    </source>
</evidence>
<evidence type="ECO:0000313" key="4">
    <source>
        <dbReference type="Proteomes" id="UP000749040"/>
    </source>
</evidence>
<proteinExistence type="predicted"/>
<keyword evidence="4" id="KW-1185">Reference proteome</keyword>
<dbReference type="RefSeq" id="WP_205362382.1">
    <property type="nucleotide sequence ID" value="NZ_JADKYB010000025.1"/>
</dbReference>
<gene>
    <name evidence="3" type="ORF">ITX44_33575</name>
</gene>
<evidence type="ECO:0000256" key="1">
    <source>
        <dbReference type="SAM" id="MobiDB-lite"/>
    </source>
</evidence>
<feature type="domain" description="Trypsin-co-occurring" evidence="2">
    <location>
        <begin position="5"/>
        <end position="82"/>
    </location>
</feature>
<dbReference type="Pfam" id="PF19631">
    <property type="entry name" value="Trypco2"/>
    <property type="match status" value="1"/>
</dbReference>
<comment type="caution">
    <text evidence="3">The sequence shown here is derived from an EMBL/GenBank/DDBJ whole genome shotgun (WGS) entry which is preliminary data.</text>
</comment>
<reference evidence="3 4" key="1">
    <citation type="submission" date="2021-01" db="EMBL/GenBank/DDBJ databases">
        <title>Streptomyces acididurans sp. nov., isolated from a peat swamp forest soil.</title>
        <authorList>
            <person name="Chantavorakit T."/>
            <person name="Duangmal K."/>
        </authorList>
    </citation>
    <scope>NUCLEOTIDE SEQUENCE [LARGE SCALE GENOMIC DNA]</scope>
    <source>
        <strain evidence="3 4">KK5PA1</strain>
    </source>
</reference>
<accession>A0ABS2U5G9</accession>
<dbReference type="Proteomes" id="UP000749040">
    <property type="component" value="Unassembled WGS sequence"/>
</dbReference>
<dbReference type="EMBL" id="JADKYB010000025">
    <property type="protein sequence ID" value="MBM9509393.1"/>
    <property type="molecule type" value="Genomic_DNA"/>
</dbReference>
<name>A0ABS2U5G9_9ACTN</name>
<sequence length="103" mass="11518">MDDAVELADMISQLRNELSRAMRAGEHTDLRFTAERVELELTVAVERSVEPGMKVRFWVFDANATRRHATAATQKLTLTLQPVRSDRPDRPAVISGDDLPGEA</sequence>